<dbReference type="PANTHER" id="PTHR32552:SF81">
    <property type="entry name" value="TONB-DEPENDENT OUTER MEMBRANE RECEPTOR"/>
    <property type="match status" value="1"/>
</dbReference>
<feature type="signal peptide" evidence="13">
    <location>
        <begin position="1"/>
        <end position="26"/>
    </location>
</feature>
<proteinExistence type="inferred from homology"/>
<keyword evidence="7" id="KW-0406">Ion transport</keyword>
<dbReference type="GO" id="GO:0006826">
    <property type="term" value="P:iron ion transport"/>
    <property type="evidence" value="ECO:0007669"/>
    <property type="project" value="UniProtKB-KW"/>
</dbReference>
<keyword evidence="4" id="KW-0410">Iron transport</keyword>
<evidence type="ECO:0000256" key="9">
    <source>
        <dbReference type="ARBA" id="ARBA00023136"/>
    </source>
</evidence>
<keyword evidence="16" id="KW-0675">Receptor</keyword>
<feature type="domain" description="TonB-dependent receptor plug" evidence="15">
    <location>
        <begin position="53"/>
        <end position="162"/>
    </location>
</feature>
<dbReference type="InterPro" id="IPR012910">
    <property type="entry name" value="Plug_dom"/>
</dbReference>
<gene>
    <name evidence="16" type="ORF">HYN04_06825</name>
</gene>
<sequence length="747" mass="79882">MKFVGKNLVFSLLAATSAAPLSTAMAQEAKVQPAAGAAVEEIVVTARKREERLSDVPIAISTFSGKQLQDSGVANLTDLSTVAAGVSFRQDVAGRASPSIVIRGIGFDDFRSNGNPAVAVSFDDVYQGSNALIGGGLFDIDRIEILKGPQGTLYGRNTTAGAVNVITREPGDAASANSYLEYGSYDHIRAEAGVGGALGDAVRLRVAAVYESGGGFLTNKGTTTFAGLTSAPGVIPPLPFVPETQNVGDADFLATRVTLVIEPSTETKITAQFNYARDQGDNSQSDVLGRSATGFTEPDTDPFTYYGNLAAIIDSDQAGFNLRLEQDLGAARLTAIGSYITLNRAYTFDPGDPRRRFDLDYADDLDQYTGEIRLAGSTGTGVDWTIGGFLFQDEIRLRSVLDASDFVRSIVATDYLQTRDSWALFGEADWQLSSQITLTAGIRYTDDASDFSGLTKDLNPYGVSVAAAALRLPVAFDNTFHDDNLSGRLILSYRPMEDALVYASYSQGYKSGGFDGSTIFSAPEALPFQSENVDAYEIGAKFLDAASPFNVTIAGFFYSFDDLQANSVRQTAGVATAVRTNVAKATVWGGEIEAVLRPVRNARIGLAVTHLDTTVDDFVSSDPAEVARRNGNDLPDAPQFAFNADARYTFALSGGWQLEPQMNASFIGDHFKEIDNFVEVKGYGRLDLRLALKSPDTRWSLAAFGRNVTDSFYFTGVIPATSAGVVVGQQRIVGRPATYGISLGYAF</sequence>
<dbReference type="InterPro" id="IPR036942">
    <property type="entry name" value="Beta-barrel_TonB_sf"/>
</dbReference>
<keyword evidence="8 12" id="KW-0798">TonB box</keyword>
<dbReference type="GO" id="GO:0009279">
    <property type="term" value="C:cell outer membrane"/>
    <property type="evidence" value="ECO:0007669"/>
    <property type="project" value="UniProtKB-SubCell"/>
</dbReference>
<evidence type="ECO:0000256" key="2">
    <source>
        <dbReference type="ARBA" id="ARBA00022448"/>
    </source>
</evidence>
<evidence type="ECO:0000256" key="5">
    <source>
        <dbReference type="ARBA" id="ARBA00022692"/>
    </source>
</evidence>
<evidence type="ECO:0000259" key="14">
    <source>
        <dbReference type="Pfam" id="PF00593"/>
    </source>
</evidence>
<evidence type="ECO:0000256" key="12">
    <source>
        <dbReference type="RuleBase" id="RU003357"/>
    </source>
</evidence>
<keyword evidence="3 11" id="KW-1134">Transmembrane beta strand</keyword>
<evidence type="ECO:0000256" key="7">
    <source>
        <dbReference type="ARBA" id="ARBA00023065"/>
    </source>
</evidence>
<name>A0A2Z3HLY7_9CAUL</name>
<dbReference type="Pfam" id="PF07715">
    <property type="entry name" value="Plug"/>
    <property type="match status" value="1"/>
</dbReference>
<evidence type="ECO:0000256" key="13">
    <source>
        <dbReference type="SAM" id="SignalP"/>
    </source>
</evidence>
<dbReference type="PROSITE" id="PS52016">
    <property type="entry name" value="TONB_DEPENDENT_REC_3"/>
    <property type="match status" value="1"/>
</dbReference>
<evidence type="ECO:0000256" key="8">
    <source>
        <dbReference type="ARBA" id="ARBA00023077"/>
    </source>
</evidence>
<evidence type="ECO:0000313" key="16">
    <source>
        <dbReference type="EMBL" id="AWM77503.1"/>
    </source>
</evidence>
<dbReference type="Gene3D" id="2.40.170.20">
    <property type="entry name" value="TonB-dependent receptor, beta-barrel domain"/>
    <property type="match status" value="1"/>
</dbReference>
<evidence type="ECO:0000256" key="1">
    <source>
        <dbReference type="ARBA" id="ARBA00004571"/>
    </source>
</evidence>
<evidence type="ECO:0000256" key="4">
    <source>
        <dbReference type="ARBA" id="ARBA00022496"/>
    </source>
</evidence>
<dbReference type="AlphaFoldDB" id="A0A2Z3HLY7"/>
<dbReference type="Proteomes" id="UP000247763">
    <property type="component" value="Chromosome"/>
</dbReference>
<comment type="subcellular location">
    <subcellularLocation>
        <location evidence="1 11">Cell outer membrane</location>
        <topology evidence="1 11">Multi-pass membrane protein</topology>
    </subcellularLocation>
</comment>
<protein>
    <submittedName>
        <fullName evidence="16">TonB-dependent receptor</fullName>
    </submittedName>
</protein>
<dbReference type="InterPro" id="IPR039426">
    <property type="entry name" value="TonB-dep_rcpt-like"/>
</dbReference>
<dbReference type="EMBL" id="CP029479">
    <property type="protein sequence ID" value="AWM77503.1"/>
    <property type="molecule type" value="Genomic_DNA"/>
</dbReference>
<keyword evidence="10 11" id="KW-0998">Cell outer membrane</keyword>
<evidence type="ECO:0000313" key="17">
    <source>
        <dbReference type="Proteomes" id="UP000247763"/>
    </source>
</evidence>
<keyword evidence="6" id="KW-0408">Iron</keyword>
<feature type="domain" description="TonB-dependent receptor-like beta-barrel" evidence="14">
    <location>
        <begin position="265"/>
        <end position="708"/>
    </location>
</feature>
<evidence type="ECO:0000256" key="3">
    <source>
        <dbReference type="ARBA" id="ARBA00022452"/>
    </source>
</evidence>
<dbReference type="PANTHER" id="PTHR32552">
    <property type="entry name" value="FERRICHROME IRON RECEPTOR-RELATED"/>
    <property type="match status" value="1"/>
</dbReference>
<keyword evidence="2 11" id="KW-0813">Transport</keyword>
<reference evidence="17" key="1">
    <citation type="submission" date="2018-05" db="EMBL/GenBank/DDBJ databases">
        <title>Genome sequencing of Phenylobacterium sp. HYN0004.</title>
        <authorList>
            <person name="Yi H."/>
            <person name="Baek C."/>
        </authorList>
    </citation>
    <scope>NUCLEOTIDE SEQUENCE [LARGE SCALE GENOMIC DNA]</scope>
    <source>
        <strain evidence="17">HYN0004</strain>
    </source>
</reference>
<dbReference type="Pfam" id="PF00593">
    <property type="entry name" value="TonB_dep_Rec_b-barrel"/>
    <property type="match status" value="1"/>
</dbReference>
<evidence type="ECO:0000256" key="11">
    <source>
        <dbReference type="PROSITE-ProRule" id="PRU01360"/>
    </source>
</evidence>
<evidence type="ECO:0000259" key="15">
    <source>
        <dbReference type="Pfam" id="PF07715"/>
    </source>
</evidence>
<accession>A0A2Z3HLY7</accession>
<keyword evidence="5 11" id="KW-0812">Transmembrane</keyword>
<feature type="chain" id="PRO_5016384439" evidence="13">
    <location>
        <begin position="27"/>
        <end position="747"/>
    </location>
</feature>
<keyword evidence="9 11" id="KW-0472">Membrane</keyword>
<dbReference type="OrthoDB" id="7455607at2"/>
<keyword evidence="17" id="KW-1185">Reference proteome</keyword>
<organism evidence="16 17">
    <name type="scientific">Phenylobacterium parvum</name>
    <dbReference type="NCBI Taxonomy" id="2201350"/>
    <lineage>
        <taxon>Bacteria</taxon>
        <taxon>Pseudomonadati</taxon>
        <taxon>Pseudomonadota</taxon>
        <taxon>Alphaproteobacteria</taxon>
        <taxon>Caulobacterales</taxon>
        <taxon>Caulobacteraceae</taxon>
        <taxon>Phenylobacterium</taxon>
    </lineage>
</organism>
<evidence type="ECO:0000256" key="10">
    <source>
        <dbReference type="ARBA" id="ARBA00023237"/>
    </source>
</evidence>
<dbReference type="InterPro" id="IPR000531">
    <property type="entry name" value="Beta-barrel_TonB"/>
</dbReference>
<dbReference type="RefSeq" id="WP_110450070.1">
    <property type="nucleotide sequence ID" value="NZ_CP029479.1"/>
</dbReference>
<dbReference type="KEGG" id="phb:HYN04_06825"/>
<comment type="similarity">
    <text evidence="11 12">Belongs to the TonB-dependent receptor family.</text>
</comment>
<keyword evidence="13" id="KW-0732">Signal</keyword>
<dbReference type="SUPFAM" id="SSF56935">
    <property type="entry name" value="Porins"/>
    <property type="match status" value="1"/>
</dbReference>
<evidence type="ECO:0000256" key="6">
    <source>
        <dbReference type="ARBA" id="ARBA00023004"/>
    </source>
</evidence>